<comment type="caution">
    <text evidence="1">The sequence shown here is derived from an EMBL/GenBank/DDBJ whole genome shotgun (WGS) entry which is preliminary data.</text>
</comment>
<reference evidence="1 2" key="1">
    <citation type="journal article" date="2016" name="Nat. Commun.">
        <title>Thousands of microbial genomes shed light on interconnected biogeochemical processes in an aquifer system.</title>
        <authorList>
            <person name="Anantharaman K."/>
            <person name="Brown C.T."/>
            <person name="Hug L.A."/>
            <person name="Sharon I."/>
            <person name="Castelle C.J."/>
            <person name="Probst A.J."/>
            <person name="Thomas B.C."/>
            <person name="Singh A."/>
            <person name="Wilkins M.J."/>
            <person name="Karaoz U."/>
            <person name="Brodie E.L."/>
            <person name="Williams K.H."/>
            <person name="Hubbard S.S."/>
            <person name="Banfield J.F."/>
        </authorList>
    </citation>
    <scope>NUCLEOTIDE SEQUENCE [LARGE SCALE GENOMIC DNA]</scope>
</reference>
<gene>
    <name evidence="1" type="ORF">A2042_08340</name>
</gene>
<protein>
    <submittedName>
        <fullName evidence="1">Uncharacterized protein</fullName>
    </submittedName>
</protein>
<evidence type="ECO:0000313" key="1">
    <source>
        <dbReference type="EMBL" id="OGL39621.1"/>
    </source>
</evidence>
<evidence type="ECO:0000313" key="2">
    <source>
        <dbReference type="Proteomes" id="UP000178526"/>
    </source>
</evidence>
<accession>A0A1F7RDX7</accession>
<dbReference type="EMBL" id="MGDB01000114">
    <property type="protein sequence ID" value="OGL39621.1"/>
    <property type="molecule type" value="Genomic_DNA"/>
</dbReference>
<proteinExistence type="predicted"/>
<name>A0A1F7RDX7_9BACT</name>
<organism evidence="1 2">
    <name type="scientific">Candidatus Schekmanbacteria bacterium GWA2_38_11</name>
    <dbReference type="NCBI Taxonomy" id="1817876"/>
    <lineage>
        <taxon>Bacteria</taxon>
        <taxon>Candidatus Schekmaniibacteriota</taxon>
    </lineage>
</organism>
<sequence>MIKDKKIWEEFEREELKAEKLSYHDALKIFEAMWQEGVSLGVLPPKDPLEDIEIDIKIARILNSCLKNL</sequence>
<dbReference type="Proteomes" id="UP000178526">
    <property type="component" value="Unassembled WGS sequence"/>
</dbReference>
<dbReference type="AlphaFoldDB" id="A0A1F7RDX7"/>